<protein>
    <submittedName>
        <fullName evidence="2">Uncharacterized protein</fullName>
    </submittedName>
</protein>
<sequence>MDGRRLDDLVNVRNWDRYPRERSLGFLDRTERCAVQILGRLEGSIERLTLNNRKEGSLTHHIQGSQDLRWGANRSSTSASVTRKLAHTAFTDWTSIDCFLMDKVSGEARSVGGRGGEGGESWETHCTAAASTTTTGSPQSLSRPKMHKSVEQKL</sequence>
<evidence type="ECO:0000313" key="2">
    <source>
        <dbReference type="EMBL" id="VDD83570.1"/>
    </source>
</evidence>
<dbReference type="AlphaFoldDB" id="A0A0R3UP17"/>
<reference evidence="2 3" key="1">
    <citation type="submission" date="2018-10" db="EMBL/GenBank/DDBJ databases">
        <authorList>
            <consortium name="Pathogen Informatics"/>
        </authorList>
    </citation>
    <scope>NUCLEOTIDE SEQUENCE [LARGE SCALE GENOMIC DNA]</scope>
</reference>
<gene>
    <name evidence="2" type="ORF">MCOS_LOCUS9573</name>
</gene>
<dbReference type="EMBL" id="UXSR01005766">
    <property type="protein sequence ID" value="VDD83570.1"/>
    <property type="molecule type" value="Genomic_DNA"/>
</dbReference>
<dbReference type="Proteomes" id="UP000267029">
    <property type="component" value="Unassembled WGS sequence"/>
</dbReference>
<proteinExistence type="predicted"/>
<feature type="region of interest" description="Disordered" evidence="1">
    <location>
        <begin position="109"/>
        <end position="154"/>
    </location>
</feature>
<keyword evidence="3" id="KW-1185">Reference proteome</keyword>
<evidence type="ECO:0000313" key="3">
    <source>
        <dbReference type="Proteomes" id="UP000267029"/>
    </source>
</evidence>
<organism evidence="2 3">
    <name type="scientific">Mesocestoides corti</name>
    <name type="common">Flatworm</name>
    <dbReference type="NCBI Taxonomy" id="53468"/>
    <lineage>
        <taxon>Eukaryota</taxon>
        <taxon>Metazoa</taxon>
        <taxon>Spiralia</taxon>
        <taxon>Lophotrochozoa</taxon>
        <taxon>Platyhelminthes</taxon>
        <taxon>Cestoda</taxon>
        <taxon>Eucestoda</taxon>
        <taxon>Cyclophyllidea</taxon>
        <taxon>Mesocestoididae</taxon>
        <taxon>Mesocestoides</taxon>
    </lineage>
</organism>
<name>A0A0R3UP17_MESCO</name>
<accession>A0A0R3UP17</accession>
<evidence type="ECO:0000256" key="1">
    <source>
        <dbReference type="SAM" id="MobiDB-lite"/>
    </source>
</evidence>